<keyword evidence="3" id="KW-1185">Reference proteome</keyword>
<feature type="zinc finger region" description="dksA C4-type" evidence="1">
    <location>
        <begin position="85"/>
        <end position="109"/>
    </location>
</feature>
<dbReference type="EMBL" id="JBHTJS010000035">
    <property type="protein sequence ID" value="MFD1008253.1"/>
    <property type="molecule type" value="Genomic_DNA"/>
</dbReference>
<dbReference type="Proteomes" id="UP001597048">
    <property type="component" value="Unassembled WGS sequence"/>
</dbReference>
<gene>
    <name evidence="2" type="ORF">ACFQ1C_08815</name>
</gene>
<dbReference type="Gene3D" id="1.20.120.910">
    <property type="entry name" value="DksA, coiled-coil domain"/>
    <property type="match status" value="1"/>
</dbReference>
<protein>
    <submittedName>
        <fullName evidence="2">Transcriptional regulator, TraR/DksA family protein</fullName>
    </submittedName>
</protein>
<reference evidence="3" key="1">
    <citation type="journal article" date="2019" name="Int. J. Syst. Evol. Microbiol.">
        <title>The Global Catalogue of Microorganisms (GCM) 10K type strain sequencing project: providing services to taxonomists for standard genome sequencing and annotation.</title>
        <authorList>
            <consortium name="The Broad Institute Genomics Platform"/>
            <consortium name="The Broad Institute Genome Sequencing Center for Infectious Disease"/>
            <person name="Wu L."/>
            <person name="Ma J."/>
        </authorList>
    </citation>
    <scope>NUCLEOTIDE SEQUENCE [LARGE SCALE GENOMIC DNA]</scope>
    <source>
        <strain evidence="3">CCUG 60525</strain>
    </source>
</reference>
<comment type="caution">
    <text evidence="2">The sequence shown here is derived from an EMBL/GenBank/DDBJ whole genome shotgun (WGS) entry which is preliminary data.</text>
</comment>
<accession>A0ABW3KGH5</accession>
<sequence>MSSNITECELEHRLLAEVASRRQAFLQALQALDLELALQFQQLPADEWADHGALSAWPQLQPHITQLKQLDAALCQQLLGLYGLCSDCEAELSYELLYQDPCRQRCAQCELKHLNSQHTSWTL</sequence>
<dbReference type="PROSITE" id="PS51128">
    <property type="entry name" value="ZF_DKSA_2"/>
    <property type="match status" value="1"/>
</dbReference>
<evidence type="ECO:0000313" key="3">
    <source>
        <dbReference type="Proteomes" id="UP001597048"/>
    </source>
</evidence>
<organism evidence="2 3">
    <name type="scientific">Oceanisphaera ostreae</name>
    <dbReference type="NCBI Taxonomy" id="914151"/>
    <lineage>
        <taxon>Bacteria</taxon>
        <taxon>Pseudomonadati</taxon>
        <taxon>Pseudomonadota</taxon>
        <taxon>Gammaproteobacteria</taxon>
        <taxon>Aeromonadales</taxon>
        <taxon>Aeromonadaceae</taxon>
        <taxon>Oceanisphaera</taxon>
    </lineage>
</organism>
<evidence type="ECO:0000313" key="2">
    <source>
        <dbReference type="EMBL" id="MFD1008253.1"/>
    </source>
</evidence>
<name>A0ABW3KGH5_9GAMM</name>
<dbReference type="RefSeq" id="WP_379558235.1">
    <property type="nucleotide sequence ID" value="NZ_JBHTJS010000035.1"/>
</dbReference>
<proteinExistence type="predicted"/>
<evidence type="ECO:0000256" key="1">
    <source>
        <dbReference type="PROSITE-ProRule" id="PRU00510"/>
    </source>
</evidence>